<keyword evidence="5" id="KW-1185">Reference proteome</keyword>
<protein>
    <submittedName>
        <fullName evidence="4">Glucokinase</fullName>
    </submittedName>
</protein>
<dbReference type="InterPro" id="IPR003836">
    <property type="entry name" value="Glucokinase"/>
</dbReference>
<evidence type="ECO:0000256" key="3">
    <source>
        <dbReference type="RuleBase" id="RU004046"/>
    </source>
</evidence>
<dbReference type="SUPFAM" id="SSF53067">
    <property type="entry name" value="Actin-like ATPase domain"/>
    <property type="match status" value="1"/>
</dbReference>
<dbReference type="PANTHER" id="PTHR47363">
    <property type="entry name" value="GLUCOKINASE"/>
    <property type="match status" value="1"/>
</dbReference>
<reference evidence="4 5" key="1">
    <citation type="journal article" date="2018" name="Environ. Microbiol.">
        <title>Ecological and genomic features of two widespread freshwater picocyanobacteria.</title>
        <authorList>
            <person name="Cabello-Yeves P.J."/>
            <person name="Picazo A."/>
            <person name="Camacho A."/>
            <person name="Callieri C."/>
            <person name="Rosselli R."/>
            <person name="Roda-Garcia J.J."/>
            <person name="Coutinho F.H."/>
            <person name="Rodriguez-Valera F."/>
        </authorList>
    </citation>
    <scope>NUCLEOTIDE SEQUENCE [LARGE SCALE GENOMIC DNA]</scope>
    <source>
        <strain evidence="4 5">Tous</strain>
    </source>
</reference>
<dbReference type="Gene3D" id="3.40.367.20">
    <property type="match status" value="1"/>
</dbReference>
<gene>
    <name evidence="4" type="ORF">C7K55_03010</name>
</gene>
<dbReference type="GO" id="GO:0006096">
    <property type="term" value="P:glycolytic process"/>
    <property type="evidence" value="ECO:0007669"/>
    <property type="project" value="InterPro"/>
</dbReference>
<evidence type="ECO:0000256" key="1">
    <source>
        <dbReference type="ARBA" id="ARBA00022679"/>
    </source>
</evidence>
<proteinExistence type="inferred from homology"/>
<dbReference type="InterPro" id="IPR043129">
    <property type="entry name" value="ATPase_NBD"/>
</dbReference>
<dbReference type="GO" id="GO:0004340">
    <property type="term" value="F:glucokinase activity"/>
    <property type="evidence" value="ECO:0007669"/>
    <property type="project" value="InterPro"/>
</dbReference>
<dbReference type="Proteomes" id="UP000243002">
    <property type="component" value="Unassembled WGS sequence"/>
</dbReference>
<comment type="similarity">
    <text evidence="3">Belongs to the bacterial glucokinase family.</text>
</comment>
<sequence length="330" mass="34288">MTTLLAGDIGGTKTLLALYQLQAGGELKLLRSERYQSADWDDLAPMLDSFLGVGQPTPAAACLAVAGPVVAGQAQLTNLHWQLDGSQLAAASGVGRFELVNDFAVLIYGLPHLSSEQQAPIRPGVARPEAPLLVLGAGTGLGVAYGVPTPTGLVAVASEAAHAEFAPRSQQEWELKRWLAQERGLERVSIERVVSGTGLGEVARWLLHIRHPGGDHALSPLAEGSELPAAVAASAALGESLACEALEIWIGCYGSVCGDLALAGLSRGGVWLAGGTAGKLLENLRSPTFNRAFLNKGRLEPVLASMPITAVVDPAIGQFSAACRARMLLA</sequence>
<accession>A0A2P7N0G5</accession>
<dbReference type="EMBL" id="PXXO01000002">
    <property type="protein sequence ID" value="PSJ06939.1"/>
    <property type="molecule type" value="Genomic_DNA"/>
</dbReference>
<comment type="caution">
    <text evidence="4">The sequence shown here is derived from an EMBL/GenBank/DDBJ whole genome shotgun (WGS) entry which is preliminary data.</text>
</comment>
<evidence type="ECO:0000313" key="4">
    <source>
        <dbReference type="EMBL" id="PSJ06939.1"/>
    </source>
</evidence>
<dbReference type="GO" id="GO:0005524">
    <property type="term" value="F:ATP binding"/>
    <property type="evidence" value="ECO:0007669"/>
    <property type="project" value="InterPro"/>
</dbReference>
<dbReference type="AlphaFoldDB" id="A0A2P7N0G5"/>
<dbReference type="OrthoDB" id="9800595at2"/>
<dbReference type="GO" id="GO:0005536">
    <property type="term" value="F:D-glucose binding"/>
    <property type="evidence" value="ECO:0007669"/>
    <property type="project" value="InterPro"/>
</dbReference>
<evidence type="ECO:0000256" key="2">
    <source>
        <dbReference type="ARBA" id="ARBA00022777"/>
    </source>
</evidence>
<dbReference type="Pfam" id="PF02685">
    <property type="entry name" value="Glucokinase"/>
    <property type="match status" value="1"/>
</dbReference>
<dbReference type="RefSeq" id="WP_106501913.1">
    <property type="nucleotide sequence ID" value="NZ_PXXO01000002.1"/>
</dbReference>
<keyword evidence="1" id="KW-0808">Transferase</keyword>
<organism evidence="4 5">
    <name type="scientific">Cyanobium usitatum str. Tous</name>
    <dbReference type="NCBI Taxonomy" id="2116684"/>
    <lineage>
        <taxon>Bacteria</taxon>
        <taxon>Bacillati</taxon>
        <taxon>Cyanobacteriota</taxon>
        <taxon>Cyanophyceae</taxon>
        <taxon>Synechococcales</taxon>
        <taxon>Prochlorococcaceae</taxon>
        <taxon>Cyanobium</taxon>
    </lineage>
</organism>
<dbReference type="PANTHER" id="PTHR47363:SF1">
    <property type="entry name" value="GLUCOKINASE"/>
    <property type="match status" value="1"/>
</dbReference>
<dbReference type="CDD" id="cd24008">
    <property type="entry name" value="ASKHA_NBD_GLK"/>
    <property type="match status" value="1"/>
</dbReference>
<name>A0A2P7N0G5_9CYAN</name>
<evidence type="ECO:0000313" key="5">
    <source>
        <dbReference type="Proteomes" id="UP000243002"/>
    </source>
</evidence>
<keyword evidence="2 4" id="KW-0418">Kinase</keyword>
<dbReference type="Gene3D" id="3.30.420.40">
    <property type="match status" value="1"/>
</dbReference>